<comment type="cofactor">
    <cofactor evidence="9">
        <name>Zn(2+)</name>
        <dbReference type="ChEBI" id="CHEBI:29105"/>
    </cofactor>
    <text evidence="9">Binds 1 zinc ion per subunit.</text>
</comment>
<dbReference type="PANTHER" id="PTHR43126">
    <property type="entry name" value="D-ALANYL-D-ALANINE DIPEPTIDASE"/>
    <property type="match status" value="1"/>
</dbReference>
<dbReference type="Pfam" id="PF01427">
    <property type="entry name" value="Peptidase_M15"/>
    <property type="match status" value="2"/>
</dbReference>
<dbReference type="PIRSF" id="PIRSF026671">
    <property type="entry name" value="AA_dipeptidase"/>
    <property type="match status" value="1"/>
</dbReference>
<dbReference type="GO" id="GO:0008237">
    <property type="term" value="F:metallopeptidase activity"/>
    <property type="evidence" value="ECO:0007669"/>
    <property type="project" value="UniProtKB-KW"/>
</dbReference>
<keyword evidence="4 9" id="KW-0378">Hydrolase</keyword>
<evidence type="ECO:0000313" key="13">
    <source>
        <dbReference type="Proteomes" id="UP000048984"/>
    </source>
</evidence>
<dbReference type="GO" id="GO:0071555">
    <property type="term" value="P:cell wall organization"/>
    <property type="evidence" value="ECO:0007669"/>
    <property type="project" value="UniProtKB-KW"/>
</dbReference>
<name>A0A0P6WIF9_9HYPH</name>
<reference evidence="12 13" key="1">
    <citation type="submission" date="2015-09" db="EMBL/GenBank/DDBJ databases">
        <authorList>
            <person name="Jackson K.R."/>
            <person name="Lunt B.L."/>
            <person name="Fisher J.N.B."/>
            <person name="Gardner A.V."/>
            <person name="Bailey M.E."/>
            <person name="Deus L.M."/>
            <person name="Earl A.S."/>
            <person name="Gibby P.D."/>
            <person name="Hartmann K.A."/>
            <person name="Liu J.E."/>
            <person name="Manci A.M."/>
            <person name="Nielsen D.A."/>
            <person name="Solomon M.B."/>
            <person name="Breakwell D.P."/>
            <person name="Burnett S.H."/>
            <person name="Grose J.H."/>
        </authorList>
    </citation>
    <scope>NUCLEOTIDE SEQUENCE [LARGE SCALE GENOMIC DNA]</scope>
    <source>
        <strain evidence="12 13">16</strain>
    </source>
</reference>
<comment type="caution">
    <text evidence="12">The sequence shown here is derived from an EMBL/GenBank/DDBJ whole genome shotgun (WGS) entry which is preliminary data.</text>
</comment>
<proteinExistence type="inferred from homology"/>
<feature type="binding site" evidence="9">
    <location>
        <position position="144"/>
    </location>
    <ligand>
        <name>Zn(2+)</name>
        <dbReference type="ChEBI" id="CHEBI:29105"/>
        <note>catalytic</note>
    </ligand>
</feature>
<keyword evidence="3 9" id="KW-0479">Metal-binding</keyword>
<sequence>MPTRSCRVLAVALTAASVAAAAPAHAADDLPPGFVRLAEIDPSIRQDMRYAGAHNFVGRPVAGYEKPVCILTRAAALALSQVQKRLAADGLSLKVYDCYRPARAVADFGRWARSPDQTTKPEFYPEVDKSRLFGHGYISGRSGHSRGSTVDLTLVPAGSSGLRGAAGPHGACVAPHAERAPDDSLDMGTAFDCFDPRAATRHPAVTGTPAENRAHLARAMQAAGFVGYATEWWHFTLSPEPFPETYFDFPVR</sequence>
<dbReference type="CDD" id="cd14817">
    <property type="entry name" value="D-Ala-D-Ala_dipeptidase_VanX"/>
    <property type="match status" value="1"/>
</dbReference>
<keyword evidence="2 9" id="KW-0645">Protease</keyword>
<evidence type="ECO:0000256" key="2">
    <source>
        <dbReference type="ARBA" id="ARBA00022670"/>
    </source>
</evidence>
<evidence type="ECO:0000256" key="6">
    <source>
        <dbReference type="ARBA" id="ARBA00022997"/>
    </source>
</evidence>
<protein>
    <recommendedName>
        <fullName evidence="9 10">D-alanyl-D-alanine dipeptidase</fullName>
        <shortName evidence="9 10">D-Ala-D-Ala dipeptidase</shortName>
        <ecNumber evidence="9 10">3.4.13.22</ecNumber>
    </recommendedName>
</protein>
<comment type="similarity">
    <text evidence="9 10">Belongs to the peptidase M15D family.</text>
</comment>
<comment type="catalytic activity">
    <reaction evidence="1 9 10">
        <text>D-alanyl-D-alanine + H2O = 2 D-alanine</text>
        <dbReference type="Rhea" id="RHEA:20661"/>
        <dbReference type="ChEBI" id="CHEBI:15377"/>
        <dbReference type="ChEBI" id="CHEBI:57416"/>
        <dbReference type="ChEBI" id="CHEBI:57822"/>
        <dbReference type="EC" id="3.4.13.22"/>
    </reaction>
</comment>
<dbReference type="SUPFAM" id="SSF55166">
    <property type="entry name" value="Hedgehog/DD-peptidase"/>
    <property type="match status" value="1"/>
</dbReference>
<keyword evidence="13" id="KW-1185">Reference proteome</keyword>
<dbReference type="HAMAP" id="MF_01924">
    <property type="entry name" value="A_A_dipeptidase"/>
    <property type="match status" value="1"/>
</dbReference>
<dbReference type="Proteomes" id="UP000048984">
    <property type="component" value="Unassembled WGS sequence"/>
</dbReference>
<evidence type="ECO:0000313" key="12">
    <source>
        <dbReference type="EMBL" id="KPL56106.1"/>
    </source>
</evidence>
<gene>
    <name evidence="9" type="primary">ddpX</name>
    <name evidence="12" type="ORF">ABB55_23975</name>
</gene>
<evidence type="ECO:0000256" key="3">
    <source>
        <dbReference type="ARBA" id="ARBA00022723"/>
    </source>
</evidence>
<feature type="active site" description="Proton donor/acceptor" evidence="9">
    <location>
        <position position="231"/>
    </location>
</feature>
<feature type="binding site" evidence="9">
    <location>
        <position position="151"/>
    </location>
    <ligand>
        <name>Zn(2+)</name>
        <dbReference type="ChEBI" id="CHEBI:29105"/>
        <note>catalytic</note>
    </ligand>
</feature>
<dbReference type="EC" id="3.4.13.22" evidence="9 10"/>
<feature type="chain" id="PRO_5006132436" description="D-alanyl-D-alanine dipeptidase" evidence="11">
    <location>
        <begin position="27"/>
        <end position="252"/>
    </location>
</feature>
<keyword evidence="7 9" id="KW-0482">Metalloprotease</keyword>
<dbReference type="STRING" id="665126.ABB55_23975"/>
<keyword evidence="5 9" id="KW-0862">Zinc</keyword>
<evidence type="ECO:0000256" key="4">
    <source>
        <dbReference type="ARBA" id="ARBA00022801"/>
    </source>
</evidence>
<dbReference type="PANTHER" id="PTHR43126:SF1">
    <property type="entry name" value="D-ALANYL-D-ALANINE DIPEPTIDASE"/>
    <property type="match status" value="1"/>
</dbReference>
<evidence type="ECO:0000256" key="5">
    <source>
        <dbReference type="ARBA" id="ARBA00022833"/>
    </source>
</evidence>
<evidence type="ECO:0000256" key="9">
    <source>
        <dbReference type="HAMAP-Rule" id="MF_01924"/>
    </source>
</evidence>
<dbReference type="InterPro" id="IPR009045">
    <property type="entry name" value="Zn_M74/Hedgehog-like"/>
</dbReference>
<dbReference type="AlphaFoldDB" id="A0A0P6WIF9"/>
<keyword evidence="6 9" id="KW-0224">Dipeptidase</keyword>
<feature type="site" description="Transition state stabilizer" evidence="9">
    <location>
        <position position="100"/>
    </location>
</feature>
<keyword evidence="8 10" id="KW-0961">Cell wall biogenesis/degradation</keyword>
<keyword evidence="11" id="KW-0732">Signal</keyword>
<accession>A0A0P6WIF9</accession>
<evidence type="ECO:0000256" key="10">
    <source>
        <dbReference type="PIRNR" id="PIRNR026671"/>
    </source>
</evidence>
<dbReference type="GO" id="GO:0160237">
    <property type="term" value="F:D-Ala-D-Ala dipeptidase activity"/>
    <property type="evidence" value="ECO:0007669"/>
    <property type="project" value="UniProtKB-EC"/>
</dbReference>
<dbReference type="GO" id="GO:0006508">
    <property type="term" value="P:proteolysis"/>
    <property type="evidence" value="ECO:0007669"/>
    <property type="project" value="UniProtKB-KW"/>
</dbReference>
<feature type="signal peptide" evidence="11">
    <location>
        <begin position="1"/>
        <end position="26"/>
    </location>
</feature>
<dbReference type="Gene3D" id="3.30.1380.10">
    <property type="match status" value="1"/>
</dbReference>
<evidence type="ECO:0000256" key="8">
    <source>
        <dbReference type="ARBA" id="ARBA00023316"/>
    </source>
</evidence>
<dbReference type="InterPro" id="IPR000755">
    <property type="entry name" value="A_A_dipeptidase"/>
</dbReference>
<evidence type="ECO:0000256" key="7">
    <source>
        <dbReference type="ARBA" id="ARBA00023049"/>
    </source>
</evidence>
<dbReference type="EMBL" id="LJYW01000001">
    <property type="protein sequence ID" value="KPL56106.1"/>
    <property type="molecule type" value="Genomic_DNA"/>
</dbReference>
<evidence type="ECO:0000256" key="11">
    <source>
        <dbReference type="SAM" id="SignalP"/>
    </source>
</evidence>
<evidence type="ECO:0000256" key="1">
    <source>
        <dbReference type="ARBA" id="ARBA00001362"/>
    </source>
</evidence>
<reference evidence="12 13" key="2">
    <citation type="submission" date="2015-10" db="EMBL/GenBank/DDBJ databases">
        <title>Draft Genome Sequence of Prosthecomicrobium hirschii ATCC 27832.</title>
        <authorList>
            <person name="Daniel J."/>
            <person name="Givan S.A."/>
            <person name="Brun Y.V."/>
            <person name="Brown P.J."/>
        </authorList>
    </citation>
    <scope>NUCLEOTIDE SEQUENCE [LARGE SCALE GENOMIC DNA]</scope>
    <source>
        <strain evidence="12 13">16</strain>
    </source>
</reference>
<organism evidence="12 13">
    <name type="scientific">Prosthecodimorpha hirschii</name>
    <dbReference type="NCBI Taxonomy" id="665126"/>
    <lineage>
        <taxon>Bacteria</taxon>
        <taxon>Pseudomonadati</taxon>
        <taxon>Pseudomonadota</taxon>
        <taxon>Alphaproteobacteria</taxon>
        <taxon>Hyphomicrobiales</taxon>
        <taxon>Ancalomicrobiaceae</taxon>
        <taxon>Prosthecodimorpha</taxon>
    </lineage>
</organism>
<feature type="binding site" evidence="9">
    <location>
        <position position="234"/>
    </location>
    <ligand>
        <name>Zn(2+)</name>
        <dbReference type="ChEBI" id="CHEBI:29105"/>
        <note>catalytic</note>
    </ligand>
</feature>
<dbReference type="GO" id="GO:0008270">
    <property type="term" value="F:zinc ion binding"/>
    <property type="evidence" value="ECO:0007669"/>
    <property type="project" value="UniProtKB-UniRule"/>
</dbReference>
<comment type="function">
    <text evidence="9 10">Catalyzes hydrolysis of the D-alanyl-D-alanine dipeptide.</text>
</comment>